<evidence type="ECO:0000256" key="5">
    <source>
        <dbReference type="ARBA" id="ARBA00023004"/>
    </source>
</evidence>
<keyword evidence="5" id="KW-0408">Iron</keyword>
<accession>A0A6J7DDN0</accession>
<dbReference type="Pfam" id="PF00067">
    <property type="entry name" value="p450"/>
    <property type="match status" value="1"/>
</dbReference>
<dbReference type="GO" id="GO:0004497">
    <property type="term" value="F:monooxygenase activity"/>
    <property type="evidence" value="ECO:0007669"/>
    <property type="project" value="UniProtKB-KW"/>
</dbReference>
<dbReference type="PROSITE" id="PS00086">
    <property type="entry name" value="CYTOCHROME_P450"/>
    <property type="match status" value="1"/>
</dbReference>
<dbReference type="InterPro" id="IPR001128">
    <property type="entry name" value="Cyt_P450"/>
</dbReference>
<dbReference type="InterPro" id="IPR002401">
    <property type="entry name" value="Cyt_P450_E_grp-I"/>
</dbReference>
<sequence>MTSSTPPKAKQPRPVQTWHFARRTPGFLTDLQKEHGDVFGIHFQKRPWTIVAHPDAVKQVFTAPTSALRAGSGNEILGPPLGQHSLLLLDGAEHMRQRRMLLPSFHGEKLALQKAAMERVAEQQVALMPRGTPFALRPRMQSIALEVIMEVVLGTAATGVQHDTLSKAVEDLLEWLMVPRRLITTGMLGPKHPVVKWMFRSVLQPLDQGLYALIAERRLATDLDERDDILSMMLLARDEEGNPMSDAEVRDELVTLIVAGHETTSTALSWAFERLSRDPAGLARLEAESHTDATEWSDAVAKEALRLRPVLDFVVRAVHEPIEIAGYNFVPGDIVTPCIKLVHMREDIYPDAEAFKPERWLDTKPGTYTWIPFGGGTRRCIGLSFAMAEMDVVLRAVARSAHVEPVGDEEHAVSRFITSSPSRGGEVLIPA</sequence>
<evidence type="ECO:0000313" key="7">
    <source>
        <dbReference type="EMBL" id="CAB4865303.1"/>
    </source>
</evidence>
<dbReference type="PRINTS" id="PR00463">
    <property type="entry name" value="EP450I"/>
</dbReference>
<name>A0A6J7DDN0_9ZZZZ</name>
<evidence type="ECO:0000256" key="6">
    <source>
        <dbReference type="ARBA" id="ARBA00023033"/>
    </source>
</evidence>
<dbReference type="GO" id="GO:0005506">
    <property type="term" value="F:iron ion binding"/>
    <property type="evidence" value="ECO:0007669"/>
    <property type="project" value="InterPro"/>
</dbReference>
<dbReference type="PANTHER" id="PTHR24291:SF50">
    <property type="entry name" value="BIFUNCTIONAL ALBAFLAVENONE MONOOXYGENASE_TERPENE SYNTHASE"/>
    <property type="match status" value="1"/>
</dbReference>
<keyword evidence="3" id="KW-0479">Metal-binding</keyword>
<evidence type="ECO:0000256" key="2">
    <source>
        <dbReference type="ARBA" id="ARBA00022617"/>
    </source>
</evidence>
<dbReference type="GO" id="GO:0020037">
    <property type="term" value="F:heme binding"/>
    <property type="evidence" value="ECO:0007669"/>
    <property type="project" value="InterPro"/>
</dbReference>
<dbReference type="EMBL" id="CAFBLU010000004">
    <property type="protein sequence ID" value="CAB4865303.1"/>
    <property type="molecule type" value="Genomic_DNA"/>
</dbReference>
<evidence type="ECO:0000256" key="1">
    <source>
        <dbReference type="ARBA" id="ARBA00010617"/>
    </source>
</evidence>
<keyword evidence="6" id="KW-0503">Monooxygenase</keyword>
<dbReference type="AlphaFoldDB" id="A0A6J7DDN0"/>
<dbReference type="InterPro" id="IPR050196">
    <property type="entry name" value="Cytochrome_P450_Monoox"/>
</dbReference>
<dbReference type="SUPFAM" id="SSF48264">
    <property type="entry name" value="Cytochrome P450"/>
    <property type="match status" value="1"/>
</dbReference>
<dbReference type="CDD" id="cd11053">
    <property type="entry name" value="CYP110-like"/>
    <property type="match status" value="1"/>
</dbReference>
<organism evidence="7">
    <name type="scientific">freshwater metagenome</name>
    <dbReference type="NCBI Taxonomy" id="449393"/>
    <lineage>
        <taxon>unclassified sequences</taxon>
        <taxon>metagenomes</taxon>
        <taxon>ecological metagenomes</taxon>
    </lineage>
</organism>
<gene>
    <name evidence="7" type="ORF">UFOPK3444_00415</name>
</gene>
<proteinExistence type="inferred from homology"/>
<dbReference type="PANTHER" id="PTHR24291">
    <property type="entry name" value="CYTOCHROME P450 FAMILY 4"/>
    <property type="match status" value="1"/>
</dbReference>
<dbReference type="Gene3D" id="1.10.630.10">
    <property type="entry name" value="Cytochrome P450"/>
    <property type="match status" value="1"/>
</dbReference>
<keyword evidence="2" id="KW-0349">Heme</keyword>
<comment type="similarity">
    <text evidence="1">Belongs to the cytochrome P450 family.</text>
</comment>
<protein>
    <submittedName>
        <fullName evidence="7">Unannotated protein</fullName>
    </submittedName>
</protein>
<dbReference type="InterPro" id="IPR017972">
    <property type="entry name" value="Cyt_P450_CS"/>
</dbReference>
<dbReference type="PRINTS" id="PR00385">
    <property type="entry name" value="P450"/>
</dbReference>
<evidence type="ECO:0000256" key="3">
    <source>
        <dbReference type="ARBA" id="ARBA00022723"/>
    </source>
</evidence>
<dbReference type="InterPro" id="IPR036396">
    <property type="entry name" value="Cyt_P450_sf"/>
</dbReference>
<dbReference type="GO" id="GO:0016705">
    <property type="term" value="F:oxidoreductase activity, acting on paired donors, with incorporation or reduction of molecular oxygen"/>
    <property type="evidence" value="ECO:0007669"/>
    <property type="project" value="InterPro"/>
</dbReference>
<evidence type="ECO:0000256" key="4">
    <source>
        <dbReference type="ARBA" id="ARBA00023002"/>
    </source>
</evidence>
<reference evidence="7" key="1">
    <citation type="submission" date="2020-05" db="EMBL/GenBank/DDBJ databases">
        <authorList>
            <person name="Chiriac C."/>
            <person name="Salcher M."/>
            <person name="Ghai R."/>
            <person name="Kavagutti S V."/>
        </authorList>
    </citation>
    <scope>NUCLEOTIDE SEQUENCE</scope>
</reference>
<keyword evidence="4" id="KW-0560">Oxidoreductase</keyword>